<dbReference type="Pfam" id="PF12833">
    <property type="entry name" value="HTH_18"/>
    <property type="match status" value="1"/>
</dbReference>
<name>A0ABW3UGP0_9BACL</name>
<sequence length="290" mass="33457">MDILQLPIPPLPQFLTAGFSIWKKGMQHFERSFEVYDLIIVCSGTLYMTEDGVPYDIEAGQMLLLEPGRTHFGHRPCTEETELYWLHFRHQRAVAQLPEKHIPWSTLVRRGTDSDLTPAEQYLFLPKYGPVDRKPLIPVLNEMLRLRESLTQEHAVDLQVVLGRLLSVIQAGVREQRRSTRSYLISEQVKAYLEERVTEPFQAARMAEELHFNFDYAARCLKRHTGLSPLQYHHALRMEAAKRLLTGSVLPVPEVAAQVGFSDYNYFIRLFRKSVGMTPGLYRQSAKGFI</sequence>
<keyword evidence="3" id="KW-0804">Transcription</keyword>
<dbReference type="SUPFAM" id="SSF46689">
    <property type="entry name" value="Homeodomain-like"/>
    <property type="match status" value="2"/>
</dbReference>
<evidence type="ECO:0000256" key="3">
    <source>
        <dbReference type="ARBA" id="ARBA00023163"/>
    </source>
</evidence>
<dbReference type="InterPro" id="IPR003313">
    <property type="entry name" value="AraC-bd"/>
</dbReference>
<dbReference type="PRINTS" id="PR00032">
    <property type="entry name" value="HTHARAC"/>
</dbReference>
<proteinExistence type="predicted"/>
<evidence type="ECO:0000259" key="4">
    <source>
        <dbReference type="PROSITE" id="PS01124"/>
    </source>
</evidence>
<dbReference type="Proteomes" id="UP001597180">
    <property type="component" value="Unassembled WGS sequence"/>
</dbReference>
<accession>A0ABW3UGP0</accession>
<dbReference type="SMART" id="SM00342">
    <property type="entry name" value="HTH_ARAC"/>
    <property type="match status" value="1"/>
</dbReference>
<keyword evidence="6" id="KW-1185">Reference proteome</keyword>
<dbReference type="InterPro" id="IPR037923">
    <property type="entry name" value="HTH-like"/>
</dbReference>
<reference evidence="6" key="1">
    <citation type="journal article" date="2019" name="Int. J. Syst. Evol. Microbiol.">
        <title>The Global Catalogue of Microorganisms (GCM) 10K type strain sequencing project: providing services to taxonomists for standard genome sequencing and annotation.</title>
        <authorList>
            <consortium name="The Broad Institute Genomics Platform"/>
            <consortium name="The Broad Institute Genome Sequencing Center for Infectious Disease"/>
            <person name="Wu L."/>
            <person name="Ma J."/>
        </authorList>
    </citation>
    <scope>NUCLEOTIDE SEQUENCE [LARGE SCALE GENOMIC DNA]</scope>
    <source>
        <strain evidence="6">CCUG 53270</strain>
    </source>
</reference>
<dbReference type="InterPro" id="IPR018062">
    <property type="entry name" value="HTH_AraC-typ_CS"/>
</dbReference>
<evidence type="ECO:0000313" key="6">
    <source>
        <dbReference type="Proteomes" id="UP001597180"/>
    </source>
</evidence>
<protein>
    <submittedName>
        <fullName evidence="5">AraC family transcriptional regulator</fullName>
    </submittedName>
</protein>
<feature type="domain" description="HTH araC/xylS-type" evidence="4">
    <location>
        <begin position="187"/>
        <end position="285"/>
    </location>
</feature>
<evidence type="ECO:0000256" key="1">
    <source>
        <dbReference type="ARBA" id="ARBA00023015"/>
    </source>
</evidence>
<comment type="caution">
    <text evidence="5">The sequence shown here is derived from an EMBL/GenBank/DDBJ whole genome shotgun (WGS) entry which is preliminary data.</text>
</comment>
<gene>
    <name evidence="5" type="ORF">ACFQ4B_08435</name>
</gene>
<dbReference type="Pfam" id="PF02311">
    <property type="entry name" value="AraC_binding"/>
    <property type="match status" value="1"/>
</dbReference>
<dbReference type="EMBL" id="JBHTLU010000013">
    <property type="protein sequence ID" value="MFD1220143.1"/>
    <property type="molecule type" value="Genomic_DNA"/>
</dbReference>
<dbReference type="SUPFAM" id="SSF51215">
    <property type="entry name" value="Regulatory protein AraC"/>
    <property type="match status" value="1"/>
</dbReference>
<dbReference type="InterPro" id="IPR018060">
    <property type="entry name" value="HTH_AraC"/>
</dbReference>
<evidence type="ECO:0000313" key="5">
    <source>
        <dbReference type="EMBL" id="MFD1220143.1"/>
    </source>
</evidence>
<dbReference type="RefSeq" id="WP_345586905.1">
    <property type="nucleotide sequence ID" value="NZ_BAABJG010000006.1"/>
</dbReference>
<dbReference type="Gene3D" id="1.10.10.60">
    <property type="entry name" value="Homeodomain-like"/>
    <property type="match status" value="2"/>
</dbReference>
<keyword evidence="1" id="KW-0805">Transcription regulation</keyword>
<dbReference type="InterPro" id="IPR009057">
    <property type="entry name" value="Homeodomain-like_sf"/>
</dbReference>
<organism evidence="5 6">
    <name type="scientific">Paenibacillus vulneris</name>
    <dbReference type="NCBI Taxonomy" id="1133364"/>
    <lineage>
        <taxon>Bacteria</taxon>
        <taxon>Bacillati</taxon>
        <taxon>Bacillota</taxon>
        <taxon>Bacilli</taxon>
        <taxon>Bacillales</taxon>
        <taxon>Paenibacillaceae</taxon>
        <taxon>Paenibacillus</taxon>
    </lineage>
</organism>
<dbReference type="PROSITE" id="PS00041">
    <property type="entry name" value="HTH_ARAC_FAMILY_1"/>
    <property type="match status" value="1"/>
</dbReference>
<dbReference type="InterPro" id="IPR020449">
    <property type="entry name" value="Tscrpt_reg_AraC-type_HTH"/>
</dbReference>
<keyword evidence="2" id="KW-0238">DNA-binding</keyword>
<dbReference type="PANTHER" id="PTHR43280">
    <property type="entry name" value="ARAC-FAMILY TRANSCRIPTIONAL REGULATOR"/>
    <property type="match status" value="1"/>
</dbReference>
<dbReference type="PANTHER" id="PTHR43280:SF2">
    <property type="entry name" value="HTH-TYPE TRANSCRIPTIONAL REGULATOR EXSA"/>
    <property type="match status" value="1"/>
</dbReference>
<evidence type="ECO:0000256" key="2">
    <source>
        <dbReference type="ARBA" id="ARBA00023125"/>
    </source>
</evidence>
<dbReference type="PROSITE" id="PS01124">
    <property type="entry name" value="HTH_ARAC_FAMILY_2"/>
    <property type="match status" value="1"/>
</dbReference>